<accession>A0A0M3QX27</accession>
<evidence type="ECO:0000313" key="5">
    <source>
        <dbReference type="Proteomes" id="UP000494163"/>
    </source>
</evidence>
<dbReference type="STRING" id="30019.A0A0M3QX27"/>
<dbReference type="PANTHER" id="PTHR21845">
    <property type="entry name" value="TRANSMEMBRANE ANCHOR PROTEIN 1"/>
    <property type="match status" value="1"/>
</dbReference>
<evidence type="ECO:0000313" key="4">
    <source>
        <dbReference type="EMBL" id="ALC45203.1"/>
    </source>
</evidence>
<dbReference type="InterPro" id="IPR026622">
    <property type="entry name" value="Mxra7"/>
</dbReference>
<dbReference type="Proteomes" id="UP000494163">
    <property type="component" value="Chromosome 3L"/>
</dbReference>
<evidence type="ECO:0000256" key="1">
    <source>
        <dbReference type="SAM" id="MobiDB-lite"/>
    </source>
</evidence>
<dbReference type="Pfam" id="PF25473">
    <property type="entry name" value="MXRA7_helical"/>
    <property type="match status" value="1"/>
</dbReference>
<keyword evidence="2" id="KW-0472">Membrane</keyword>
<organism evidence="4 5">
    <name type="scientific">Drosophila busckii</name>
    <name type="common">Fruit fly</name>
    <dbReference type="NCBI Taxonomy" id="30019"/>
    <lineage>
        <taxon>Eukaryota</taxon>
        <taxon>Metazoa</taxon>
        <taxon>Ecdysozoa</taxon>
        <taxon>Arthropoda</taxon>
        <taxon>Hexapoda</taxon>
        <taxon>Insecta</taxon>
        <taxon>Pterygota</taxon>
        <taxon>Neoptera</taxon>
        <taxon>Endopterygota</taxon>
        <taxon>Diptera</taxon>
        <taxon>Brachycera</taxon>
        <taxon>Muscomorpha</taxon>
        <taxon>Ephydroidea</taxon>
        <taxon>Drosophilidae</taxon>
        <taxon>Drosophila</taxon>
    </lineage>
</organism>
<dbReference type="AlphaFoldDB" id="A0A0M3QX27"/>
<keyword evidence="5" id="KW-1185">Reference proteome</keyword>
<keyword evidence="2" id="KW-0812">Transmembrane</keyword>
<evidence type="ECO:0000256" key="2">
    <source>
        <dbReference type="SAM" id="Phobius"/>
    </source>
</evidence>
<gene>
    <name evidence="4" type="ORF">Dbus_chr3Lg2369</name>
</gene>
<sequence length="175" mass="20701">LEQVKPWEFKLWFDISGYYVVILTTLFVCILIALYIANYFKGDKVSATKPPPIQLFVNVFQDVYKMDKEDNIYKRKEDNDNESNDEESELSSADDANIDFGSSVNYSNLDLVGKFQAQHFNMVKKLTPSQMEEERRIEREQLAAIFELLRKQEAELNLKERIRDQELKDQVRLYR</sequence>
<dbReference type="OrthoDB" id="5983600at2759"/>
<dbReference type="PANTHER" id="PTHR21845:SF2">
    <property type="entry name" value="MATRIX-REMODELING-ASSOCIATED PROTEIN 7"/>
    <property type="match status" value="1"/>
</dbReference>
<proteinExistence type="predicted"/>
<feature type="non-terminal residue" evidence="4">
    <location>
        <position position="1"/>
    </location>
</feature>
<name>A0A0M3QX27_DROBS</name>
<dbReference type="InterPro" id="IPR057534">
    <property type="entry name" value="MXRA7_helical"/>
</dbReference>
<dbReference type="EMBL" id="CP012525">
    <property type="protein sequence ID" value="ALC45203.1"/>
    <property type="molecule type" value="Genomic_DNA"/>
</dbReference>
<feature type="compositionally biased region" description="Acidic residues" evidence="1">
    <location>
        <begin position="79"/>
        <end position="89"/>
    </location>
</feature>
<protein>
    <submittedName>
        <fullName evidence="4">CG7407</fullName>
    </submittedName>
</protein>
<feature type="domain" description="Matrix-remodeling-associated protein 7 helical" evidence="3">
    <location>
        <begin position="116"/>
        <end position="174"/>
    </location>
</feature>
<feature type="region of interest" description="Disordered" evidence="1">
    <location>
        <begin position="72"/>
        <end position="96"/>
    </location>
</feature>
<evidence type="ECO:0000259" key="3">
    <source>
        <dbReference type="Pfam" id="PF25473"/>
    </source>
</evidence>
<keyword evidence="2" id="KW-1133">Transmembrane helix</keyword>
<reference evidence="4 5" key="1">
    <citation type="submission" date="2015-08" db="EMBL/GenBank/DDBJ databases">
        <title>Ancestral chromatin configuration constrains chromatin evolution on differentiating sex chromosomes in Drosophila.</title>
        <authorList>
            <person name="Zhou Q."/>
            <person name="Bachtrog D."/>
        </authorList>
    </citation>
    <scope>NUCLEOTIDE SEQUENCE [LARGE SCALE GENOMIC DNA]</scope>
    <source>
        <tissue evidence="4">Whole larvae</tissue>
    </source>
</reference>
<feature type="transmembrane region" description="Helical" evidence="2">
    <location>
        <begin position="15"/>
        <end position="37"/>
    </location>
</feature>